<dbReference type="CDD" id="cd07731">
    <property type="entry name" value="ComA-like_MBL-fold"/>
    <property type="match status" value="1"/>
</dbReference>
<accession>A0A7W9B9M8</accession>
<dbReference type="EMBL" id="JACIJH010000021">
    <property type="protein sequence ID" value="MBB5708592.1"/>
    <property type="molecule type" value="Genomic_DNA"/>
</dbReference>
<dbReference type="Pfam" id="PF00753">
    <property type="entry name" value="Lactamase_B"/>
    <property type="match status" value="1"/>
</dbReference>
<name>A0A7W9B9M8_9SPHN</name>
<evidence type="ECO:0000313" key="3">
    <source>
        <dbReference type="EMBL" id="MBB5708592.1"/>
    </source>
</evidence>
<protein>
    <submittedName>
        <fullName evidence="3">Competence protein ComEC</fullName>
    </submittedName>
</protein>
<organism evidence="3 4">
    <name type="scientific">Sphingopyxis panaciterrulae</name>
    <dbReference type="NCBI Taxonomy" id="462372"/>
    <lineage>
        <taxon>Bacteria</taxon>
        <taxon>Pseudomonadati</taxon>
        <taxon>Pseudomonadota</taxon>
        <taxon>Alphaproteobacteria</taxon>
        <taxon>Sphingomonadales</taxon>
        <taxon>Sphingomonadaceae</taxon>
        <taxon>Sphingopyxis</taxon>
    </lineage>
</organism>
<gene>
    <name evidence="3" type="ORF">FHR21_003985</name>
</gene>
<evidence type="ECO:0000313" key="4">
    <source>
        <dbReference type="Proteomes" id="UP000537161"/>
    </source>
</evidence>
<dbReference type="RefSeq" id="WP_184101448.1">
    <property type="nucleotide sequence ID" value="NZ_JACIJH010000021.1"/>
</dbReference>
<dbReference type="Gene3D" id="3.60.15.10">
    <property type="entry name" value="Ribonuclease Z/Hydroxyacylglutathione hydrolase-like"/>
    <property type="match status" value="1"/>
</dbReference>
<dbReference type="AlphaFoldDB" id="A0A7W9B9M8"/>
<evidence type="ECO:0000256" key="1">
    <source>
        <dbReference type="SAM" id="SignalP"/>
    </source>
</evidence>
<reference evidence="3 4" key="1">
    <citation type="submission" date="2020-08" db="EMBL/GenBank/DDBJ databases">
        <title>Genomic Encyclopedia of Type Strains, Phase IV (KMG-IV): sequencing the most valuable type-strain genomes for metagenomic binning, comparative biology and taxonomic classification.</title>
        <authorList>
            <person name="Goeker M."/>
        </authorList>
    </citation>
    <scope>NUCLEOTIDE SEQUENCE [LARGE SCALE GENOMIC DNA]</scope>
    <source>
        <strain evidence="3 4">DSM 27163</strain>
    </source>
</reference>
<dbReference type="InterPro" id="IPR001279">
    <property type="entry name" value="Metallo-B-lactamas"/>
</dbReference>
<comment type="caution">
    <text evidence="3">The sequence shown here is derived from an EMBL/GenBank/DDBJ whole genome shotgun (WGS) entry which is preliminary data.</text>
</comment>
<dbReference type="InterPro" id="IPR035681">
    <property type="entry name" value="ComA-like_MBL"/>
</dbReference>
<dbReference type="SMART" id="SM00287">
    <property type="entry name" value="SH3b"/>
    <property type="match status" value="1"/>
</dbReference>
<dbReference type="PROSITE" id="PS51781">
    <property type="entry name" value="SH3B"/>
    <property type="match status" value="1"/>
</dbReference>
<sequence length="434" mass="46342">MRALTLCILLLLSLLGASRAAADDIVPSERVSSAVLVREGPSTDTAILGRLRPGDSARLVGEVSGWYRVELPDGTHGYVSKAWTLVIGGTPPGEALTGAAYKVHVIDVGTGLAIFVEGRDFALLYDAGSQDDLHDGDENRVVAYIEAVRPGLARIDHLILSHPHKDHLQLMPDVFRRFEVGHVWESGRVNKTDGYCHFLKAAMSEPGAQYHDAIAANATRSVTFTGSGCNGAVTVRESAMMDAAPVSLGVGARMRFLYRDPANHSDPNENSVVVRLDLGSRRILLAGDAEGGERKPPSEPPESGSVEAKLIACCAADLKSDVLIVGHHGSLTSSRRAFLDAVGASIYAVSSGPYPYRRVRLPDDEIVAELQERGEVLRTDKSDLFRTGDEMGSCEMRTRKIGPDADETPGGCDNIVITIGGSGAMTADYNPAVD</sequence>
<feature type="signal peptide" evidence="1">
    <location>
        <begin position="1"/>
        <end position="22"/>
    </location>
</feature>
<keyword evidence="4" id="KW-1185">Reference proteome</keyword>
<feature type="chain" id="PRO_5031506854" evidence="1">
    <location>
        <begin position="23"/>
        <end position="434"/>
    </location>
</feature>
<dbReference type="PANTHER" id="PTHR30619:SF1">
    <property type="entry name" value="RECOMBINATION PROTEIN 2"/>
    <property type="match status" value="1"/>
</dbReference>
<dbReference type="PANTHER" id="PTHR30619">
    <property type="entry name" value="DNA INTERNALIZATION/COMPETENCE PROTEIN COMEC/REC2"/>
    <property type="match status" value="1"/>
</dbReference>
<proteinExistence type="predicted"/>
<evidence type="ECO:0000259" key="2">
    <source>
        <dbReference type="PROSITE" id="PS51781"/>
    </source>
</evidence>
<dbReference type="Pfam" id="PF08239">
    <property type="entry name" value="SH3_3"/>
    <property type="match status" value="1"/>
</dbReference>
<dbReference type="InterPro" id="IPR036866">
    <property type="entry name" value="RibonucZ/Hydroxyglut_hydro"/>
</dbReference>
<keyword evidence="1" id="KW-0732">Signal</keyword>
<dbReference type="Gene3D" id="2.30.30.40">
    <property type="entry name" value="SH3 Domains"/>
    <property type="match status" value="1"/>
</dbReference>
<dbReference type="Proteomes" id="UP000537161">
    <property type="component" value="Unassembled WGS sequence"/>
</dbReference>
<feature type="domain" description="SH3b" evidence="2">
    <location>
        <begin position="26"/>
        <end position="88"/>
    </location>
</feature>
<dbReference type="SUPFAM" id="SSF56281">
    <property type="entry name" value="Metallo-hydrolase/oxidoreductase"/>
    <property type="match status" value="1"/>
</dbReference>
<dbReference type="InterPro" id="IPR003646">
    <property type="entry name" value="SH3-like_bac-type"/>
</dbReference>
<dbReference type="InterPro" id="IPR052159">
    <property type="entry name" value="Competence_DNA_uptake"/>
</dbReference>